<evidence type="ECO:0000256" key="3">
    <source>
        <dbReference type="ARBA" id="ARBA00007494"/>
    </source>
</evidence>
<comment type="subcellular location">
    <subcellularLocation>
        <location evidence="2">Cytoplasm</location>
    </subcellularLocation>
</comment>
<dbReference type="InterPro" id="IPR035926">
    <property type="entry name" value="NusB-like_sf"/>
</dbReference>
<evidence type="ECO:0000256" key="6">
    <source>
        <dbReference type="ARBA" id="ARBA00022552"/>
    </source>
</evidence>
<accession>A0A9X1Z4Q4</accession>
<dbReference type="PROSITE" id="PS01153">
    <property type="entry name" value="NOL1_NOP2_SUN"/>
    <property type="match status" value="1"/>
</dbReference>
<evidence type="ECO:0000256" key="7">
    <source>
        <dbReference type="ARBA" id="ARBA00022603"/>
    </source>
</evidence>
<keyword evidence="5" id="KW-0963">Cytoplasm</keyword>
<evidence type="ECO:0000256" key="8">
    <source>
        <dbReference type="ARBA" id="ARBA00022679"/>
    </source>
</evidence>
<dbReference type="Proteomes" id="UP001139408">
    <property type="component" value="Unassembled WGS sequence"/>
</dbReference>
<evidence type="ECO:0000256" key="1">
    <source>
        <dbReference type="ARBA" id="ARBA00002724"/>
    </source>
</evidence>
<dbReference type="GO" id="GO:0005829">
    <property type="term" value="C:cytosol"/>
    <property type="evidence" value="ECO:0007669"/>
    <property type="project" value="TreeGrafter"/>
</dbReference>
<evidence type="ECO:0000256" key="10">
    <source>
        <dbReference type="ARBA" id="ARBA00022884"/>
    </source>
</evidence>
<dbReference type="GO" id="GO:0009383">
    <property type="term" value="F:rRNA (cytosine-C5-)-methyltransferase activity"/>
    <property type="evidence" value="ECO:0007669"/>
    <property type="project" value="TreeGrafter"/>
</dbReference>
<dbReference type="GO" id="GO:0003723">
    <property type="term" value="F:RNA binding"/>
    <property type="evidence" value="ECO:0007669"/>
    <property type="project" value="UniProtKB-UniRule"/>
</dbReference>
<dbReference type="InterPro" id="IPR023267">
    <property type="entry name" value="RCMT"/>
</dbReference>
<protein>
    <recommendedName>
        <fullName evidence="4">16S rRNA (cytosine(967)-C(5))-methyltransferase</fullName>
        <ecNumber evidence="4">2.1.1.176</ecNumber>
    </recommendedName>
    <alternativeName>
        <fullName evidence="11">16S rRNA m5C967 methyltransferase</fullName>
    </alternativeName>
    <alternativeName>
        <fullName evidence="12">rRNA (cytosine-C(5)-)-methyltransferase RsmB</fullName>
    </alternativeName>
</protein>
<evidence type="ECO:0000313" key="17">
    <source>
        <dbReference type="Proteomes" id="UP001139408"/>
    </source>
</evidence>
<dbReference type="FunFam" id="3.40.50.150:FF:000022">
    <property type="entry name" value="Ribosomal RNA small subunit methyltransferase B"/>
    <property type="match status" value="1"/>
</dbReference>
<feature type="binding site" evidence="14">
    <location>
        <position position="271"/>
    </location>
    <ligand>
        <name>S-adenosyl-L-methionine</name>
        <dbReference type="ChEBI" id="CHEBI:59789"/>
    </ligand>
</feature>
<feature type="binding site" evidence="14">
    <location>
        <position position="316"/>
    </location>
    <ligand>
        <name>S-adenosyl-L-methionine</name>
        <dbReference type="ChEBI" id="CHEBI:59789"/>
    </ligand>
</feature>
<reference evidence="16" key="1">
    <citation type="submission" date="2022-01" db="EMBL/GenBank/DDBJ databases">
        <title>Whole genome-based taxonomy of the Shewanellaceae.</title>
        <authorList>
            <person name="Martin-Rodriguez A.J."/>
        </authorList>
    </citation>
    <scope>NUCLEOTIDE SEQUENCE</scope>
    <source>
        <strain evidence="16">DSM 23803</strain>
    </source>
</reference>
<dbReference type="PANTHER" id="PTHR22807">
    <property type="entry name" value="NOP2 YEAST -RELATED NOL1/NOP2/FMU SUN DOMAIN-CONTAINING"/>
    <property type="match status" value="1"/>
</dbReference>
<dbReference type="Pfam" id="PF22458">
    <property type="entry name" value="RsmF-B_ferredox"/>
    <property type="match status" value="1"/>
</dbReference>
<dbReference type="SUPFAM" id="SSF53335">
    <property type="entry name" value="S-adenosyl-L-methionine-dependent methyltransferases"/>
    <property type="match status" value="1"/>
</dbReference>
<dbReference type="NCBIfam" id="TIGR00563">
    <property type="entry name" value="rsmB"/>
    <property type="match status" value="1"/>
</dbReference>
<dbReference type="InterPro" id="IPR004573">
    <property type="entry name" value="rRNA_ssu_MeTfrase_B"/>
</dbReference>
<comment type="similarity">
    <text evidence="3 14">Belongs to the class I-like SAM-binding methyltransferase superfamily. RsmB/NOP family.</text>
</comment>
<evidence type="ECO:0000259" key="15">
    <source>
        <dbReference type="PROSITE" id="PS51686"/>
    </source>
</evidence>
<dbReference type="CDD" id="cd02440">
    <property type="entry name" value="AdoMet_MTases"/>
    <property type="match status" value="1"/>
</dbReference>
<evidence type="ECO:0000256" key="12">
    <source>
        <dbReference type="ARBA" id="ARBA00031088"/>
    </source>
</evidence>
<evidence type="ECO:0000256" key="14">
    <source>
        <dbReference type="PROSITE-ProRule" id="PRU01023"/>
    </source>
</evidence>
<proteinExistence type="inferred from homology"/>
<dbReference type="InterPro" id="IPR054728">
    <property type="entry name" value="RsmB-like_ferredoxin"/>
</dbReference>
<keyword evidence="17" id="KW-1185">Reference proteome</keyword>
<dbReference type="EC" id="2.1.1.176" evidence="4"/>
<evidence type="ECO:0000256" key="9">
    <source>
        <dbReference type="ARBA" id="ARBA00022691"/>
    </source>
</evidence>
<dbReference type="AlphaFoldDB" id="A0A9X1Z4Q4"/>
<dbReference type="Gene3D" id="1.10.287.730">
    <property type="entry name" value="Helix hairpin bin"/>
    <property type="match status" value="1"/>
</dbReference>
<feature type="active site" description="Nucleophile" evidence="14">
    <location>
        <position position="369"/>
    </location>
</feature>
<dbReference type="NCBIfam" id="NF011494">
    <property type="entry name" value="PRK14902.1"/>
    <property type="match status" value="1"/>
</dbReference>
<dbReference type="RefSeq" id="WP_188924704.1">
    <property type="nucleotide sequence ID" value="NZ_BMQI01000013.1"/>
</dbReference>
<keyword evidence="7 14" id="KW-0489">Methyltransferase</keyword>
<dbReference type="InterPro" id="IPR018314">
    <property type="entry name" value="RsmB/NOL1/NOP2-like_CS"/>
</dbReference>
<comment type="catalytic activity">
    <reaction evidence="13">
        <text>cytidine(967) in 16S rRNA + S-adenosyl-L-methionine = 5-methylcytidine(967) in 16S rRNA + S-adenosyl-L-homocysteine + H(+)</text>
        <dbReference type="Rhea" id="RHEA:42748"/>
        <dbReference type="Rhea" id="RHEA-COMP:10219"/>
        <dbReference type="Rhea" id="RHEA-COMP:10220"/>
        <dbReference type="ChEBI" id="CHEBI:15378"/>
        <dbReference type="ChEBI" id="CHEBI:57856"/>
        <dbReference type="ChEBI" id="CHEBI:59789"/>
        <dbReference type="ChEBI" id="CHEBI:74483"/>
        <dbReference type="ChEBI" id="CHEBI:82748"/>
        <dbReference type="EC" id="2.1.1.176"/>
    </reaction>
</comment>
<evidence type="ECO:0000256" key="11">
    <source>
        <dbReference type="ARBA" id="ARBA00030399"/>
    </source>
</evidence>
<dbReference type="InterPro" id="IPR029063">
    <property type="entry name" value="SAM-dependent_MTases_sf"/>
</dbReference>
<dbReference type="PROSITE" id="PS51686">
    <property type="entry name" value="SAM_MT_RSMB_NOP"/>
    <property type="match status" value="1"/>
</dbReference>
<feature type="domain" description="SAM-dependent MTase RsmB/NOP-type" evidence="15">
    <location>
        <begin position="159"/>
        <end position="426"/>
    </location>
</feature>
<evidence type="ECO:0000256" key="4">
    <source>
        <dbReference type="ARBA" id="ARBA00012140"/>
    </source>
</evidence>
<organism evidence="16 17">
    <name type="scientific">Shewanella algicola</name>
    <dbReference type="NCBI Taxonomy" id="640633"/>
    <lineage>
        <taxon>Bacteria</taxon>
        <taxon>Pseudomonadati</taxon>
        <taxon>Pseudomonadota</taxon>
        <taxon>Gammaproteobacteria</taxon>
        <taxon>Alteromonadales</taxon>
        <taxon>Shewanellaceae</taxon>
        <taxon>Shewanella</taxon>
    </lineage>
</organism>
<dbReference type="SUPFAM" id="SSF48013">
    <property type="entry name" value="NusB-like"/>
    <property type="match status" value="1"/>
</dbReference>
<dbReference type="PRINTS" id="PR02008">
    <property type="entry name" value="RCMTFAMILY"/>
</dbReference>
<gene>
    <name evidence="16" type="primary">rsmB</name>
    <name evidence="16" type="ORF">L2749_07610</name>
</gene>
<evidence type="ECO:0000256" key="5">
    <source>
        <dbReference type="ARBA" id="ARBA00022490"/>
    </source>
</evidence>
<sequence length="427" mass="47885">MNVRALAAKAIYEVLEKGMSLSVALPEQQQHLENGKDKALLAELCYGVMRQLPQLDKCVSDCLAKPFKGKQRILHQLLIVGCYQLYFTRIPAHAAISETAEACRQLRFDGLVKVVNGVLRNIQRQDAALNTDSDTLRFNTPAWFIKRLQQAYPDSWQTIIEQSHQRPPMWLRNNRLSQSREDYLSALTTQEISAQAGPNPDSILLDGPKDVTQLPDFMQGAASVQDGAAQWAATLLAPAANELVLDACAAPGGKSCHLIELAPSINLVAVDFDEKRLARVQQNLDRLHLKAQVIHGDAADIDSWWQGQQFDRILLDAPCSATGVIRRHPDIKWLRKNNDIEELANLQRQIFDHCWQWLKPGGTLLYATCSILPQENSQQVEQFLARTPDAKLVPIAQQSNPEDIGWQILPGQDNMDGFYYARLVKAI</sequence>
<keyword evidence="10 14" id="KW-0694">RNA-binding</keyword>
<dbReference type="NCBIfam" id="NF008149">
    <property type="entry name" value="PRK10901.1"/>
    <property type="match status" value="1"/>
</dbReference>
<dbReference type="GO" id="GO:0006355">
    <property type="term" value="P:regulation of DNA-templated transcription"/>
    <property type="evidence" value="ECO:0007669"/>
    <property type="project" value="InterPro"/>
</dbReference>
<dbReference type="GO" id="GO:0070475">
    <property type="term" value="P:rRNA base methylation"/>
    <property type="evidence" value="ECO:0007669"/>
    <property type="project" value="TreeGrafter"/>
</dbReference>
<feature type="binding site" evidence="14">
    <location>
        <begin position="248"/>
        <end position="254"/>
    </location>
    <ligand>
        <name>S-adenosyl-L-methionine</name>
        <dbReference type="ChEBI" id="CHEBI:59789"/>
    </ligand>
</feature>
<evidence type="ECO:0000256" key="13">
    <source>
        <dbReference type="ARBA" id="ARBA00047283"/>
    </source>
</evidence>
<keyword evidence="8 14" id="KW-0808">Transferase</keyword>
<dbReference type="InterPro" id="IPR006027">
    <property type="entry name" value="NusB_RsmB_TIM44"/>
</dbReference>
<dbReference type="PANTHER" id="PTHR22807:SF61">
    <property type="entry name" value="NOL1_NOP2_SUN FAMILY PROTEIN _ ANTITERMINATION NUSB DOMAIN-CONTAINING PROTEIN"/>
    <property type="match status" value="1"/>
</dbReference>
<comment type="caution">
    <text evidence="16">The sequence shown here is derived from an EMBL/GenBank/DDBJ whole genome shotgun (WGS) entry which is preliminary data.</text>
</comment>
<comment type="function">
    <text evidence="1">Specifically methylates the cytosine at position 967 (m5C967) of 16S rRNA.</text>
</comment>
<dbReference type="InterPro" id="IPR001678">
    <property type="entry name" value="MeTrfase_RsmB-F_NOP2_dom"/>
</dbReference>
<dbReference type="Gene3D" id="1.10.940.10">
    <property type="entry name" value="NusB-like"/>
    <property type="match status" value="1"/>
</dbReference>
<feature type="binding site" evidence="14">
    <location>
        <position position="297"/>
    </location>
    <ligand>
        <name>S-adenosyl-L-methionine</name>
        <dbReference type="ChEBI" id="CHEBI:59789"/>
    </ligand>
</feature>
<keyword evidence="6" id="KW-0698">rRNA processing</keyword>
<evidence type="ECO:0000256" key="2">
    <source>
        <dbReference type="ARBA" id="ARBA00004496"/>
    </source>
</evidence>
<dbReference type="Gene3D" id="3.40.50.150">
    <property type="entry name" value="Vaccinia Virus protein VP39"/>
    <property type="match status" value="1"/>
</dbReference>
<dbReference type="Pfam" id="PF01189">
    <property type="entry name" value="Methyltr_RsmB-F"/>
    <property type="match status" value="1"/>
</dbReference>
<name>A0A9X1Z4Q4_9GAMM</name>
<dbReference type="InterPro" id="IPR049560">
    <property type="entry name" value="MeTrfase_RsmB-F_NOP2_cat"/>
</dbReference>
<dbReference type="Gene3D" id="3.30.70.1170">
    <property type="entry name" value="Sun protein, domain 3"/>
    <property type="match status" value="1"/>
</dbReference>
<dbReference type="EMBL" id="JAKILJ010000013">
    <property type="protein sequence ID" value="MCL1105127.1"/>
    <property type="molecule type" value="Genomic_DNA"/>
</dbReference>
<dbReference type="Pfam" id="PF01029">
    <property type="entry name" value="NusB"/>
    <property type="match status" value="1"/>
</dbReference>
<dbReference type="FunFam" id="1.10.940.10:FF:000002">
    <property type="entry name" value="Ribosomal RNA small subunit methyltransferase B"/>
    <property type="match status" value="1"/>
</dbReference>
<evidence type="ECO:0000313" key="16">
    <source>
        <dbReference type="EMBL" id="MCL1105127.1"/>
    </source>
</evidence>
<keyword evidence="9 14" id="KW-0949">S-adenosyl-L-methionine</keyword>